<dbReference type="InterPro" id="IPR036890">
    <property type="entry name" value="HATPase_C_sf"/>
</dbReference>
<dbReference type="GO" id="GO:0016301">
    <property type="term" value="F:kinase activity"/>
    <property type="evidence" value="ECO:0007669"/>
    <property type="project" value="UniProtKB-KW"/>
</dbReference>
<comment type="caution">
    <text evidence="6">The sequence shown here is derived from an EMBL/GenBank/DDBJ whole genome shotgun (WGS) entry which is preliminary data.</text>
</comment>
<evidence type="ECO:0000313" key="6">
    <source>
        <dbReference type="EMBL" id="GEM88902.1"/>
    </source>
</evidence>
<dbReference type="InterPro" id="IPR050482">
    <property type="entry name" value="Sensor_HK_TwoCompSys"/>
</dbReference>
<dbReference type="SUPFAM" id="SSF55874">
    <property type="entry name" value="ATPase domain of HSP90 chaperone/DNA topoisomerase II/histidine kinase"/>
    <property type="match status" value="1"/>
</dbReference>
<reference evidence="6 7" key="1">
    <citation type="submission" date="2019-07" db="EMBL/GenBank/DDBJ databases">
        <title>Whole genome shotgun sequence of Oceanithermus desulfurans NBRC 100063.</title>
        <authorList>
            <person name="Hosoyama A."/>
            <person name="Uohara A."/>
            <person name="Ohji S."/>
            <person name="Ichikawa N."/>
        </authorList>
    </citation>
    <scope>NUCLEOTIDE SEQUENCE [LARGE SCALE GENOMIC DNA]</scope>
    <source>
        <strain evidence="6 7">NBRC 100063</strain>
    </source>
</reference>
<keyword evidence="3" id="KW-0902">Two-component regulatory system</keyword>
<feature type="transmembrane region" description="Helical" evidence="4">
    <location>
        <begin position="47"/>
        <end position="65"/>
    </location>
</feature>
<accession>A0A511RIV4</accession>
<keyword evidence="4" id="KW-0472">Membrane</keyword>
<keyword evidence="4" id="KW-0812">Transmembrane</keyword>
<sequence>MRLRVAIILAAVFAYLSPLAVFFIHYWARGNPGFAALYYRYHLLVDAGITFVAASLSGITVYWALRYMLGPWLRLERELEGLLAGRERLRPVGEEHADRIVARINELLRISRDYLSLQELEFSQLASALHDDAVQTLIAARWALGRGEREKAERLVRDAEKSLRRVICRLAPPELEHLDLREALVQLAQRQGLELELALAADLRSEEAVEVFRIVQHALANARRHGRARRVWVRIERNGEIRVSVDDDGQGGTIEPGQGLRLLEARMRLRAGRLEWEPSPHGGIRLAASWPVET</sequence>
<feature type="transmembrane region" description="Helical" evidence="4">
    <location>
        <begin position="7"/>
        <end position="27"/>
    </location>
</feature>
<dbReference type="PANTHER" id="PTHR24421">
    <property type="entry name" value="NITRATE/NITRITE SENSOR PROTEIN NARX-RELATED"/>
    <property type="match status" value="1"/>
</dbReference>
<dbReference type="PANTHER" id="PTHR24421:SF58">
    <property type="entry name" value="SIGNAL TRANSDUCTION HISTIDINE-PROTEIN KINASE_PHOSPHATASE UHPB"/>
    <property type="match status" value="1"/>
</dbReference>
<evidence type="ECO:0000256" key="2">
    <source>
        <dbReference type="ARBA" id="ARBA00022777"/>
    </source>
</evidence>
<name>A0A511RIV4_9DEIN</name>
<dbReference type="Pfam" id="PF02518">
    <property type="entry name" value="HATPase_c"/>
    <property type="match status" value="1"/>
</dbReference>
<evidence type="ECO:0000256" key="3">
    <source>
        <dbReference type="ARBA" id="ARBA00023012"/>
    </source>
</evidence>
<evidence type="ECO:0000256" key="1">
    <source>
        <dbReference type="ARBA" id="ARBA00022679"/>
    </source>
</evidence>
<proteinExistence type="predicted"/>
<gene>
    <name evidence="6" type="ORF">ODE01S_03360</name>
</gene>
<protein>
    <recommendedName>
        <fullName evidence="5">Histidine kinase/HSP90-like ATPase domain-containing protein</fullName>
    </recommendedName>
</protein>
<dbReference type="CDD" id="cd16917">
    <property type="entry name" value="HATPase_UhpB-NarQ-NarX-like"/>
    <property type="match status" value="1"/>
</dbReference>
<evidence type="ECO:0000313" key="7">
    <source>
        <dbReference type="Proteomes" id="UP000321827"/>
    </source>
</evidence>
<dbReference type="GO" id="GO:0000160">
    <property type="term" value="P:phosphorelay signal transduction system"/>
    <property type="evidence" value="ECO:0007669"/>
    <property type="project" value="UniProtKB-KW"/>
</dbReference>
<dbReference type="Proteomes" id="UP000321827">
    <property type="component" value="Unassembled WGS sequence"/>
</dbReference>
<feature type="domain" description="Histidine kinase/HSP90-like ATPase" evidence="5">
    <location>
        <begin position="209"/>
        <end position="256"/>
    </location>
</feature>
<dbReference type="InterPro" id="IPR003594">
    <property type="entry name" value="HATPase_dom"/>
</dbReference>
<dbReference type="RefSeq" id="WP_183677511.1">
    <property type="nucleotide sequence ID" value="NZ_BJXN01000002.1"/>
</dbReference>
<keyword evidence="4" id="KW-1133">Transmembrane helix</keyword>
<dbReference type="AlphaFoldDB" id="A0A511RIV4"/>
<dbReference type="EMBL" id="BJXN01000002">
    <property type="protein sequence ID" value="GEM88902.1"/>
    <property type="molecule type" value="Genomic_DNA"/>
</dbReference>
<evidence type="ECO:0000256" key="4">
    <source>
        <dbReference type="SAM" id="Phobius"/>
    </source>
</evidence>
<keyword evidence="1" id="KW-0808">Transferase</keyword>
<dbReference type="Gene3D" id="3.30.565.10">
    <property type="entry name" value="Histidine kinase-like ATPase, C-terminal domain"/>
    <property type="match status" value="1"/>
</dbReference>
<organism evidence="6 7">
    <name type="scientific">Oceanithermus desulfurans NBRC 100063</name>
    <dbReference type="NCBI Taxonomy" id="1227550"/>
    <lineage>
        <taxon>Bacteria</taxon>
        <taxon>Thermotogati</taxon>
        <taxon>Deinococcota</taxon>
        <taxon>Deinococci</taxon>
        <taxon>Thermales</taxon>
        <taxon>Thermaceae</taxon>
        <taxon>Oceanithermus</taxon>
    </lineage>
</organism>
<evidence type="ECO:0000259" key="5">
    <source>
        <dbReference type="Pfam" id="PF02518"/>
    </source>
</evidence>
<keyword evidence="2" id="KW-0418">Kinase</keyword>